<sequence>MSRRAPGPTGPHTFRAVVIVVVAVAVTVGLLTQLRAGRPSGVAGTTGVSGSAASTTTTVAPSTTTTTAAPRPPSQVRLQVLNGLLTGTLSSQWSAKLHTQQGYITLAPDNTTAQDPTSAIYVIKSGYEAEAAALAKTVGLPASAIVDTVPSSAPIPGIDLQEADLVLVIGQSLASQA</sequence>
<dbReference type="EMBL" id="WJHE01000702">
    <property type="protein sequence ID" value="MST33728.1"/>
    <property type="molecule type" value="Genomic_DNA"/>
</dbReference>
<proteinExistence type="predicted"/>
<evidence type="ECO:0000259" key="3">
    <source>
        <dbReference type="Pfam" id="PF13399"/>
    </source>
</evidence>
<dbReference type="Pfam" id="PF13399">
    <property type="entry name" value="LytR_C"/>
    <property type="match status" value="1"/>
</dbReference>
<dbReference type="Proteomes" id="UP000437736">
    <property type="component" value="Unassembled WGS sequence"/>
</dbReference>
<feature type="domain" description="LytR/CpsA/Psr regulator C-terminal" evidence="3">
    <location>
        <begin position="75"/>
        <end position="171"/>
    </location>
</feature>
<name>A0ABW9QZ76_9ACTN</name>
<feature type="compositionally biased region" description="Low complexity" evidence="1">
    <location>
        <begin position="39"/>
        <end position="69"/>
    </location>
</feature>
<feature type="transmembrane region" description="Helical" evidence="2">
    <location>
        <begin position="12"/>
        <end position="31"/>
    </location>
</feature>
<organism evidence="4 5">
    <name type="scientific">Acidiferrimicrobium australe</name>
    <dbReference type="NCBI Taxonomy" id="2664430"/>
    <lineage>
        <taxon>Bacteria</taxon>
        <taxon>Bacillati</taxon>
        <taxon>Actinomycetota</taxon>
        <taxon>Acidimicrobiia</taxon>
        <taxon>Acidimicrobiales</taxon>
        <taxon>Acidimicrobiaceae</taxon>
        <taxon>Acidiferrimicrobium</taxon>
    </lineage>
</organism>
<keyword evidence="5" id="KW-1185">Reference proteome</keyword>
<protein>
    <recommendedName>
        <fullName evidence="3">LytR/CpsA/Psr regulator C-terminal domain-containing protein</fullName>
    </recommendedName>
</protein>
<evidence type="ECO:0000256" key="1">
    <source>
        <dbReference type="SAM" id="MobiDB-lite"/>
    </source>
</evidence>
<keyword evidence="2" id="KW-1133">Transmembrane helix</keyword>
<evidence type="ECO:0000256" key="2">
    <source>
        <dbReference type="SAM" id="Phobius"/>
    </source>
</evidence>
<dbReference type="Gene3D" id="3.30.70.2390">
    <property type="match status" value="1"/>
</dbReference>
<dbReference type="InterPro" id="IPR027381">
    <property type="entry name" value="LytR/CpsA/Psr_C"/>
</dbReference>
<evidence type="ECO:0000313" key="4">
    <source>
        <dbReference type="EMBL" id="MST33728.1"/>
    </source>
</evidence>
<gene>
    <name evidence="4" type="ORF">GHK86_13505</name>
</gene>
<evidence type="ECO:0000313" key="5">
    <source>
        <dbReference type="Proteomes" id="UP000437736"/>
    </source>
</evidence>
<reference evidence="4 5" key="1">
    <citation type="submission" date="2019-11" db="EMBL/GenBank/DDBJ databases">
        <title>Acidiferrimicrobium australis gen. nov., sp. nov., an acidophilic and obligately heterotrophic, member of the Actinobacteria that catalyses dissimilatory oxido- reduction of iron isolated from metal-rich acidic water in Chile.</title>
        <authorList>
            <person name="Gonzalez D."/>
            <person name="Huber K."/>
            <person name="Hedrich S."/>
            <person name="Rojas-Villalobos C."/>
            <person name="Quatrini R."/>
            <person name="Dinamarca M.A."/>
            <person name="Schwarz A."/>
            <person name="Canales C."/>
            <person name="Nancucheo I."/>
        </authorList>
    </citation>
    <scope>NUCLEOTIDE SEQUENCE [LARGE SCALE GENOMIC DNA]</scope>
    <source>
        <strain evidence="4 5">USS-CCA1</strain>
    </source>
</reference>
<keyword evidence="2" id="KW-0812">Transmembrane</keyword>
<keyword evidence="2" id="KW-0472">Membrane</keyword>
<comment type="caution">
    <text evidence="4">The sequence shown here is derived from an EMBL/GenBank/DDBJ whole genome shotgun (WGS) entry which is preliminary data.</text>
</comment>
<accession>A0ABW9QZ76</accession>
<feature type="region of interest" description="Disordered" evidence="1">
    <location>
        <begin position="39"/>
        <end position="73"/>
    </location>
</feature>